<organism evidence="2 3">
    <name type="scientific">Coleophoma cylindrospora</name>
    <dbReference type="NCBI Taxonomy" id="1849047"/>
    <lineage>
        <taxon>Eukaryota</taxon>
        <taxon>Fungi</taxon>
        <taxon>Dikarya</taxon>
        <taxon>Ascomycota</taxon>
        <taxon>Pezizomycotina</taxon>
        <taxon>Leotiomycetes</taxon>
        <taxon>Helotiales</taxon>
        <taxon>Dermateaceae</taxon>
        <taxon>Coleophoma</taxon>
    </lineage>
</organism>
<reference evidence="2 3" key="1">
    <citation type="journal article" date="2018" name="IMA Fungus">
        <title>IMA Genome-F 9: Draft genome sequence of Annulohypoxylon stygium, Aspergillus mulundensis, Berkeleyomyces basicola (syn. Thielaviopsis basicola), Ceratocystis smalleyi, two Cercospora beticola strains, Coleophoma cylindrospora, Fusarium fracticaudum, Phialophora cf. hyalina, and Morchella septimelata.</title>
        <authorList>
            <person name="Wingfield B.D."/>
            <person name="Bills G.F."/>
            <person name="Dong Y."/>
            <person name="Huang W."/>
            <person name="Nel W.J."/>
            <person name="Swalarsk-Parry B.S."/>
            <person name="Vaghefi N."/>
            <person name="Wilken P.M."/>
            <person name="An Z."/>
            <person name="de Beer Z.W."/>
            <person name="De Vos L."/>
            <person name="Chen L."/>
            <person name="Duong T.A."/>
            <person name="Gao Y."/>
            <person name="Hammerbacher A."/>
            <person name="Kikkert J.R."/>
            <person name="Li Y."/>
            <person name="Li H."/>
            <person name="Li K."/>
            <person name="Li Q."/>
            <person name="Liu X."/>
            <person name="Ma X."/>
            <person name="Naidoo K."/>
            <person name="Pethybridge S.J."/>
            <person name="Sun J."/>
            <person name="Steenkamp E.T."/>
            <person name="van der Nest M.A."/>
            <person name="van Wyk S."/>
            <person name="Wingfield M.J."/>
            <person name="Xiong C."/>
            <person name="Yue Q."/>
            <person name="Zhang X."/>
        </authorList>
    </citation>
    <scope>NUCLEOTIDE SEQUENCE [LARGE SCALE GENOMIC DNA]</scope>
    <source>
        <strain evidence="2 3">BP6252</strain>
    </source>
</reference>
<evidence type="ECO:0000313" key="3">
    <source>
        <dbReference type="Proteomes" id="UP000256645"/>
    </source>
</evidence>
<gene>
    <name evidence="2" type="ORF">BP6252_00987</name>
</gene>
<dbReference type="EMBL" id="PDLM01000001">
    <property type="protein sequence ID" value="RDW88955.1"/>
    <property type="molecule type" value="Genomic_DNA"/>
</dbReference>
<name>A0A3D8SRM6_9HELO</name>
<feature type="compositionally biased region" description="Acidic residues" evidence="1">
    <location>
        <begin position="72"/>
        <end position="99"/>
    </location>
</feature>
<protein>
    <submittedName>
        <fullName evidence="2">Uncharacterized protein</fullName>
    </submittedName>
</protein>
<feature type="compositionally biased region" description="Basic and acidic residues" evidence="1">
    <location>
        <begin position="61"/>
        <end position="71"/>
    </location>
</feature>
<comment type="caution">
    <text evidence="2">The sequence shown here is derived from an EMBL/GenBank/DDBJ whole genome shotgun (WGS) entry which is preliminary data.</text>
</comment>
<feature type="region of interest" description="Disordered" evidence="1">
    <location>
        <begin position="61"/>
        <end position="103"/>
    </location>
</feature>
<sequence length="186" mass="20776">MFSIIAALRNVYKNPHRGRKKCPLCRKEMTHIQPCRLEGAEYSTNDWIDVNSIQPRSETPILEHPEFHIHEDDDFSEDNDEDEDDDEDDDNDNDADENDPLCKSLAQPPLQAFLHTFPVSNSVNLLGHGGRINGQPFAAEQAVLVATARLAGPNHVAVSRTDSSVCSQPGTTPATANRTIRSRLRY</sequence>
<dbReference type="Proteomes" id="UP000256645">
    <property type="component" value="Unassembled WGS sequence"/>
</dbReference>
<keyword evidence="3" id="KW-1185">Reference proteome</keyword>
<feature type="region of interest" description="Disordered" evidence="1">
    <location>
        <begin position="161"/>
        <end position="186"/>
    </location>
</feature>
<evidence type="ECO:0000256" key="1">
    <source>
        <dbReference type="SAM" id="MobiDB-lite"/>
    </source>
</evidence>
<dbReference type="AlphaFoldDB" id="A0A3D8SRM6"/>
<proteinExistence type="predicted"/>
<accession>A0A3D8SRM6</accession>
<feature type="compositionally biased region" description="Polar residues" evidence="1">
    <location>
        <begin position="161"/>
        <end position="179"/>
    </location>
</feature>
<evidence type="ECO:0000313" key="2">
    <source>
        <dbReference type="EMBL" id="RDW88955.1"/>
    </source>
</evidence>
<dbReference type="OrthoDB" id="6270329at2759"/>